<evidence type="ECO:0000313" key="9">
    <source>
        <dbReference type="EMBL" id="RXZ45977.1"/>
    </source>
</evidence>
<dbReference type="GO" id="GO:0006310">
    <property type="term" value="P:DNA recombination"/>
    <property type="evidence" value="ECO:0007669"/>
    <property type="project" value="InterPro"/>
</dbReference>
<dbReference type="Pfam" id="PF13476">
    <property type="entry name" value="AAA_23"/>
    <property type="match status" value="1"/>
</dbReference>
<dbReference type="AlphaFoldDB" id="A0A4Q2JIU0"/>
<dbReference type="GO" id="GO:0009432">
    <property type="term" value="P:SOS response"/>
    <property type="evidence" value="ECO:0007669"/>
    <property type="project" value="TreeGrafter"/>
</dbReference>
<sequence length="96" mass="9698">MIEELGIRDLGVIAEAALPLGPGFTAVTGETGAGKTMVVTALGLLLGARSDAGTVRSGAKQAWVEGRWLLADPEAVAERVADAGGEIDAGELILGR</sequence>
<evidence type="ECO:0000256" key="4">
    <source>
        <dbReference type="ARBA" id="ARBA00022763"/>
    </source>
</evidence>
<dbReference type="InterPro" id="IPR027417">
    <property type="entry name" value="P-loop_NTPase"/>
</dbReference>
<evidence type="ECO:0000256" key="6">
    <source>
        <dbReference type="ARBA" id="ARBA00023204"/>
    </source>
</evidence>
<comment type="similarity">
    <text evidence="1">Belongs to the RecN family.</text>
</comment>
<dbReference type="Proteomes" id="UP000292881">
    <property type="component" value="Unassembled WGS sequence"/>
</dbReference>
<keyword evidence="4" id="KW-0227">DNA damage</keyword>
<evidence type="ECO:0000256" key="7">
    <source>
        <dbReference type="ARBA" id="ARBA00033408"/>
    </source>
</evidence>
<reference evidence="9 10" key="1">
    <citation type="submission" date="2019-01" db="EMBL/GenBank/DDBJ databases">
        <authorList>
            <person name="Li J."/>
        </authorList>
    </citation>
    <scope>NUCLEOTIDE SEQUENCE [LARGE SCALE GENOMIC DNA]</scope>
    <source>
        <strain evidence="9 10">CGMCC 4.7180</strain>
    </source>
</reference>
<evidence type="ECO:0000256" key="1">
    <source>
        <dbReference type="ARBA" id="ARBA00009441"/>
    </source>
</evidence>
<evidence type="ECO:0000256" key="5">
    <source>
        <dbReference type="ARBA" id="ARBA00022840"/>
    </source>
</evidence>
<dbReference type="InterPro" id="IPR004604">
    <property type="entry name" value="DNA_recomb/repair_RecN"/>
</dbReference>
<evidence type="ECO:0000259" key="8">
    <source>
        <dbReference type="Pfam" id="PF13476"/>
    </source>
</evidence>
<proteinExistence type="inferred from homology"/>
<dbReference type="GO" id="GO:0043590">
    <property type="term" value="C:bacterial nucleoid"/>
    <property type="evidence" value="ECO:0007669"/>
    <property type="project" value="TreeGrafter"/>
</dbReference>
<dbReference type="InterPro" id="IPR038729">
    <property type="entry name" value="Rad50/SbcC_AAA"/>
</dbReference>
<keyword evidence="5" id="KW-0067">ATP-binding</keyword>
<keyword evidence="6" id="KW-0234">DNA repair</keyword>
<accession>A0A4Q2JIU0</accession>
<name>A0A4Q2JIU0_9MICO</name>
<feature type="domain" description="Rad50/SbcC-type AAA" evidence="8">
    <location>
        <begin position="7"/>
        <end position="54"/>
    </location>
</feature>
<dbReference type="PANTHER" id="PTHR11059">
    <property type="entry name" value="DNA REPAIR PROTEIN RECN"/>
    <property type="match status" value="1"/>
</dbReference>
<dbReference type="GO" id="GO:0006302">
    <property type="term" value="P:double-strand break repair"/>
    <property type="evidence" value="ECO:0007669"/>
    <property type="project" value="InterPro"/>
</dbReference>
<dbReference type="SUPFAM" id="SSF52540">
    <property type="entry name" value="P-loop containing nucleoside triphosphate hydrolases"/>
    <property type="match status" value="1"/>
</dbReference>
<comment type="caution">
    <text evidence="9">The sequence shown here is derived from an EMBL/GenBank/DDBJ whole genome shotgun (WGS) entry which is preliminary data.</text>
</comment>
<gene>
    <name evidence="9" type="ORF">ESO86_12330</name>
</gene>
<dbReference type="Gene3D" id="3.40.50.300">
    <property type="entry name" value="P-loop containing nucleotide triphosphate hydrolases"/>
    <property type="match status" value="1"/>
</dbReference>
<evidence type="ECO:0000256" key="2">
    <source>
        <dbReference type="ARBA" id="ARBA00021315"/>
    </source>
</evidence>
<dbReference type="GO" id="GO:0005524">
    <property type="term" value="F:ATP binding"/>
    <property type="evidence" value="ECO:0007669"/>
    <property type="project" value="UniProtKB-KW"/>
</dbReference>
<keyword evidence="3" id="KW-0547">Nucleotide-binding</keyword>
<dbReference type="RefSeq" id="WP_340638855.1">
    <property type="nucleotide sequence ID" value="NZ_SDPL01000271.1"/>
</dbReference>
<dbReference type="EMBL" id="SDPL01000271">
    <property type="protein sequence ID" value="RXZ45977.1"/>
    <property type="molecule type" value="Genomic_DNA"/>
</dbReference>
<protein>
    <recommendedName>
        <fullName evidence="2">DNA repair protein RecN</fullName>
    </recommendedName>
    <alternativeName>
        <fullName evidence="7">Recombination protein N</fullName>
    </alternativeName>
</protein>
<keyword evidence="10" id="KW-1185">Reference proteome</keyword>
<dbReference type="PANTHER" id="PTHR11059:SF0">
    <property type="entry name" value="DNA REPAIR PROTEIN RECN"/>
    <property type="match status" value="1"/>
</dbReference>
<dbReference type="GO" id="GO:0016887">
    <property type="term" value="F:ATP hydrolysis activity"/>
    <property type="evidence" value="ECO:0007669"/>
    <property type="project" value="InterPro"/>
</dbReference>
<organism evidence="9 10">
    <name type="scientific">Agromyces binzhouensis</name>
    <dbReference type="NCBI Taxonomy" id="1817495"/>
    <lineage>
        <taxon>Bacteria</taxon>
        <taxon>Bacillati</taxon>
        <taxon>Actinomycetota</taxon>
        <taxon>Actinomycetes</taxon>
        <taxon>Micrococcales</taxon>
        <taxon>Microbacteriaceae</taxon>
        <taxon>Agromyces</taxon>
    </lineage>
</organism>
<evidence type="ECO:0000313" key="10">
    <source>
        <dbReference type="Proteomes" id="UP000292881"/>
    </source>
</evidence>
<evidence type="ECO:0000256" key="3">
    <source>
        <dbReference type="ARBA" id="ARBA00022741"/>
    </source>
</evidence>
<feature type="non-terminal residue" evidence="9">
    <location>
        <position position="96"/>
    </location>
</feature>